<sequence length="371" mass="42304">MRQANENCLSLYRLSMRQLNKIVIFKNKPIYLSNLLLQSAASLIFIPLTHEEGHRSILTNKGIGSISQPFINKDGAAYVTGVKDIVLKTLRDTDLPNYIRLHTAGLESDYAMLLRESSQMNWGQESMSILWTEYFIRKVSLVTYYAMGLLKIDAGIKEENDELKRDIVGHDVYGAIRHLHRLNMEFKRYTDYNDLTNKEKRFVKRVGWRSLLNLVDPLLLGKTGFKLNSKCNGNFALGYGMVPFGDYIDEHFWLTTKSVNAHFYLRQYENKNTWFPALGADLYNISAAQNISIDASLHGWIQPKALAFAENSGKLGTAIDLTGKYRVYSGTKGVKRLSLNLGMTAKTEGFLLEEMNLKRYIGFRIGASIWL</sequence>
<reference evidence="1" key="1">
    <citation type="submission" date="2019-08" db="EMBL/GenBank/DDBJ databases">
        <authorList>
            <person name="Kucharzyk K."/>
            <person name="Murdoch R.W."/>
            <person name="Higgins S."/>
            <person name="Loffler F."/>
        </authorList>
    </citation>
    <scope>NUCLEOTIDE SEQUENCE</scope>
</reference>
<accession>A0A644ZJK7</accession>
<organism evidence="1">
    <name type="scientific">bioreactor metagenome</name>
    <dbReference type="NCBI Taxonomy" id="1076179"/>
    <lineage>
        <taxon>unclassified sequences</taxon>
        <taxon>metagenomes</taxon>
        <taxon>ecological metagenomes</taxon>
    </lineage>
</organism>
<dbReference type="AlphaFoldDB" id="A0A644ZJK7"/>
<comment type="caution">
    <text evidence="1">The sequence shown here is derived from an EMBL/GenBank/DDBJ whole genome shotgun (WGS) entry which is preliminary data.</text>
</comment>
<evidence type="ECO:0000313" key="1">
    <source>
        <dbReference type="EMBL" id="MPM40508.1"/>
    </source>
</evidence>
<dbReference type="EMBL" id="VSSQ01009025">
    <property type="protein sequence ID" value="MPM40508.1"/>
    <property type="molecule type" value="Genomic_DNA"/>
</dbReference>
<gene>
    <name evidence="1" type="ORF">SDC9_87152</name>
</gene>
<proteinExistence type="predicted"/>
<name>A0A644ZJK7_9ZZZZ</name>
<protein>
    <submittedName>
        <fullName evidence="1">Uncharacterized protein</fullName>
    </submittedName>
</protein>